<dbReference type="AlphaFoldDB" id="U4LDK0"/>
<dbReference type="PROSITE" id="PS50920">
    <property type="entry name" value="SOLCAR"/>
    <property type="match status" value="1"/>
</dbReference>
<keyword evidence="3 10" id="KW-0813">Transport</keyword>
<evidence type="ECO:0000256" key="5">
    <source>
        <dbReference type="ARBA" id="ARBA00022737"/>
    </source>
</evidence>
<reference evidence="11 12" key="1">
    <citation type="journal article" date="2013" name="PLoS Genet.">
        <title>The genome and development-dependent transcriptomes of Pyronema confluens: a window into fungal evolution.</title>
        <authorList>
            <person name="Traeger S."/>
            <person name="Altegoer F."/>
            <person name="Freitag M."/>
            <person name="Gabaldon T."/>
            <person name="Kempken F."/>
            <person name="Kumar A."/>
            <person name="Marcet-Houben M."/>
            <person name="Poggeler S."/>
            <person name="Stajich J.E."/>
            <person name="Nowrousian M."/>
        </authorList>
    </citation>
    <scope>NUCLEOTIDE SEQUENCE [LARGE SCALE GENOMIC DNA]</scope>
    <source>
        <strain evidence="12">CBS 100304</strain>
        <tissue evidence="11">Vegetative mycelium</tissue>
    </source>
</reference>
<keyword evidence="6" id="KW-0496">Mitochondrion</keyword>
<evidence type="ECO:0000256" key="2">
    <source>
        <dbReference type="ARBA" id="ARBA00006375"/>
    </source>
</evidence>
<dbReference type="GO" id="GO:0016020">
    <property type="term" value="C:membrane"/>
    <property type="evidence" value="ECO:0007669"/>
    <property type="project" value="UniProtKB-SubCell"/>
</dbReference>
<keyword evidence="6" id="KW-0999">Mitochondrion inner membrane</keyword>
<dbReference type="InterPro" id="IPR018108">
    <property type="entry name" value="MCP_transmembrane"/>
</dbReference>
<dbReference type="PANTHER" id="PTHR45618">
    <property type="entry name" value="MITOCHONDRIAL DICARBOXYLATE CARRIER-RELATED"/>
    <property type="match status" value="1"/>
</dbReference>
<dbReference type="Gene3D" id="1.50.40.10">
    <property type="entry name" value="Mitochondrial carrier domain"/>
    <property type="match status" value="1"/>
</dbReference>
<dbReference type="OMA" id="PIVQATM"/>
<evidence type="ECO:0000313" key="12">
    <source>
        <dbReference type="Proteomes" id="UP000018144"/>
    </source>
</evidence>
<dbReference type="Proteomes" id="UP000018144">
    <property type="component" value="Unassembled WGS sequence"/>
</dbReference>
<evidence type="ECO:0000256" key="9">
    <source>
        <dbReference type="PROSITE-ProRule" id="PRU00282"/>
    </source>
</evidence>
<keyword evidence="4 9" id="KW-0812">Transmembrane</keyword>
<dbReference type="InterPro" id="IPR023395">
    <property type="entry name" value="MCP_dom_sf"/>
</dbReference>
<organism evidence="11 12">
    <name type="scientific">Pyronema omphalodes (strain CBS 100304)</name>
    <name type="common">Pyronema confluens</name>
    <dbReference type="NCBI Taxonomy" id="1076935"/>
    <lineage>
        <taxon>Eukaryota</taxon>
        <taxon>Fungi</taxon>
        <taxon>Dikarya</taxon>
        <taxon>Ascomycota</taxon>
        <taxon>Pezizomycotina</taxon>
        <taxon>Pezizomycetes</taxon>
        <taxon>Pezizales</taxon>
        <taxon>Pyronemataceae</taxon>
        <taxon>Pyronema</taxon>
    </lineage>
</organism>
<comment type="subcellular location">
    <subcellularLocation>
        <location evidence="1">Membrane</location>
        <topology evidence="1">Multi-pass membrane protein</topology>
    </subcellularLocation>
</comment>
<evidence type="ECO:0000256" key="6">
    <source>
        <dbReference type="ARBA" id="ARBA00022792"/>
    </source>
</evidence>
<evidence type="ECO:0000256" key="7">
    <source>
        <dbReference type="ARBA" id="ARBA00022989"/>
    </source>
</evidence>
<evidence type="ECO:0000256" key="4">
    <source>
        <dbReference type="ARBA" id="ARBA00022692"/>
    </source>
</evidence>
<feature type="repeat" description="Solcar" evidence="9">
    <location>
        <begin position="3"/>
        <end position="86"/>
    </location>
</feature>
<evidence type="ECO:0000256" key="3">
    <source>
        <dbReference type="ARBA" id="ARBA00022448"/>
    </source>
</evidence>
<evidence type="ECO:0000256" key="1">
    <source>
        <dbReference type="ARBA" id="ARBA00004141"/>
    </source>
</evidence>
<keyword evidence="5" id="KW-0677">Repeat</keyword>
<dbReference type="Pfam" id="PF00153">
    <property type="entry name" value="Mito_carr"/>
    <property type="match status" value="1"/>
</dbReference>
<comment type="similarity">
    <text evidence="2 10">Belongs to the mitochondrial carrier (TC 2.A.29) family.</text>
</comment>
<evidence type="ECO:0000256" key="10">
    <source>
        <dbReference type="RuleBase" id="RU000488"/>
    </source>
</evidence>
<dbReference type="eggNOG" id="KOG0759">
    <property type="taxonomic scope" value="Eukaryota"/>
</dbReference>
<keyword evidence="8 9" id="KW-0472">Membrane</keyword>
<dbReference type="InterPro" id="IPR050391">
    <property type="entry name" value="Mito_Metabolite_Transporter"/>
</dbReference>
<dbReference type="STRING" id="1076935.U4LDK0"/>
<name>U4LDK0_PYROM</name>
<gene>
    <name evidence="11" type="ORF">PCON_12216</name>
</gene>
<accession>U4LDK0</accession>
<protein>
    <submittedName>
        <fullName evidence="11">Similar to Mitochondrial dicarboxylate carrier acc. no. Q9QZD8</fullName>
    </submittedName>
</protein>
<sequence length="109" mass="11838">MAPTETFPFWFGGSASCMAAVCTHPLDLVKVRLQTSKVKVGFARTAVNIIRHEGLLAIYSGLSASLLRQATYSTTRFGVYDIMKNNTKTAPGEQVSFAKLLAMSFSAGW</sequence>
<dbReference type="OrthoDB" id="448427at2759"/>
<proteinExistence type="inferred from homology"/>
<evidence type="ECO:0000313" key="11">
    <source>
        <dbReference type="EMBL" id="CCX12622.1"/>
    </source>
</evidence>
<dbReference type="SUPFAM" id="SSF103506">
    <property type="entry name" value="Mitochondrial carrier"/>
    <property type="match status" value="1"/>
</dbReference>
<keyword evidence="7" id="KW-1133">Transmembrane helix</keyword>
<keyword evidence="12" id="KW-1185">Reference proteome</keyword>
<evidence type="ECO:0000256" key="8">
    <source>
        <dbReference type="ARBA" id="ARBA00023136"/>
    </source>
</evidence>
<dbReference type="EMBL" id="HF935721">
    <property type="protein sequence ID" value="CCX12622.1"/>
    <property type="molecule type" value="Genomic_DNA"/>
</dbReference>